<accession>A0A518K946</accession>
<evidence type="ECO:0000256" key="1">
    <source>
        <dbReference type="SAM" id="SignalP"/>
    </source>
</evidence>
<gene>
    <name evidence="2" type="ORF">Spa11_25010</name>
</gene>
<keyword evidence="1" id="KW-0732">Signal</keyword>
<keyword evidence="3" id="KW-1185">Reference proteome</keyword>
<name>A0A518K946_9BACT</name>
<organism evidence="2 3">
    <name type="scientific">Botrimarina mediterranea</name>
    <dbReference type="NCBI Taxonomy" id="2528022"/>
    <lineage>
        <taxon>Bacteria</taxon>
        <taxon>Pseudomonadati</taxon>
        <taxon>Planctomycetota</taxon>
        <taxon>Planctomycetia</taxon>
        <taxon>Pirellulales</taxon>
        <taxon>Lacipirellulaceae</taxon>
        <taxon>Botrimarina</taxon>
    </lineage>
</organism>
<dbReference type="EMBL" id="CP036349">
    <property type="protein sequence ID" value="QDV74300.1"/>
    <property type="molecule type" value="Genomic_DNA"/>
</dbReference>
<protein>
    <submittedName>
        <fullName evidence="2">Autotransporter-associated beta strand repeat protein</fullName>
    </submittedName>
</protein>
<dbReference type="KEGG" id="bmei:Spa11_25010"/>
<dbReference type="Proteomes" id="UP000316426">
    <property type="component" value="Chromosome"/>
</dbReference>
<proteinExistence type="predicted"/>
<reference evidence="2 3" key="1">
    <citation type="submission" date="2019-02" db="EMBL/GenBank/DDBJ databases">
        <title>Deep-cultivation of Planctomycetes and their phenomic and genomic characterization uncovers novel biology.</title>
        <authorList>
            <person name="Wiegand S."/>
            <person name="Jogler M."/>
            <person name="Boedeker C."/>
            <person name="Pinto D."/>
            <person name="Vollmers J."/>
            <person name="Rivas-Marin E."/>
            <person name="Kohn T."/>
            <person name="Peeters S.H."/>
            <person name="Heuer A."/>
            <person name="Rast P."/>
            <person name="Oberbeckmann S."/>
            <person name="Bunk B."/>
            <person name="Jeske O."/>
            <person name="Meyerdierks A."/>
            <person name="Storesund J.E."/>
            <person name="Kallscheuer N."/>
            <person name="Luecker S."/>
            <person name="Lage O.M."/>
            <person name="Pohl T."/>
            <person name="Merkel B.J."/>
            <person name="Hornburger P."/>
            <person name="Mueller R.-W."/>
            <person name="Bruemmer F."/>
            <person name="Labrenz M."/>
            <person name="Spormann A.M."/>
            <person name="Op den Camp H."/>
            <person name="Overmann J."/>
            <person name="Amann R."/>
            <person name="Jetten M.S.M."/>
            <person name="Mascher T."/>
            <person name="Medema M.H."/>
            <person name="Devos D.P."/>
            <person name="Kaster A.-K."/>
            <person name="Ovreas L."/>
            <person name="Rohde M."/>
            <person name="Galperin M.Y."/>
            <person name="Jogler C."/>
        </authorList>
    </citation>
    <scope>NUCLEOTIDE SEQUENCE [LARGE SCALE GENOMIC DNA]</scope>
    <source>
        <strain evidence="2 3">Spa11</strain>
    </source>
</reference>
<evidence type="ECO:0000313" key="3">
    <source>
        <dbReference type="Proteomes" id="UP000316426"/>
    </source>
</evidence>
<feature type="chain" id="PRO_5021765835" evidence="1">
    <location>
        <begin position="26"/>
        <end position="1680"/>
    </location>
</feature>
<feature type="signal peptide" evidence="1">
    <location>
        <begin position="1"/>
        <end position="25"/>
    </location>
</feature>
<evidence type="ECO:0000313" key="2">
    <source>
        <dbReference type="EMBL" id="QDV74300.1"/>
    </source>
</evidence>
<sequence precursor="true">MSAFSSTTIRFVVGALFTGSGIIAAATESTVNFVGTLPLPANWSSSSIWSNGIPNASGDIASAVAPVLLRSTPVLNLDLPVTIGEFRSSGVLAAQVIGNHPLTFDNAGLAGAISTSHLTPTAATRQAGLDFKAPIRVATGQGLQVVAGPNAPVRFESTLTADSTITVSGLVTLLVDSPALTGGVTLVDGELIVTTSGGLGDTTAATRVGAGSRLRLQANSAEAFELAGGAVVAENSDLTGPIRLDADSTLWAVAATGAATRSVSGVISGAGGITFRSGPTNRNVQLRLSGLNTYDGATIIDEGLVIAASSSAFGSTVGSTLITSGATVRVSAQTDERFQLAAGRLIFDQGTAPTQASMRVGNGEVVVWSPQLAMSIEVDNAGGGELATFTQYNTSDLRSWTGGSTGVGDLALGGGVQVNAPLTHDGALELREAELNTANTYTGATRVTQYGSEINHADALGVSDLPLEVLGGDITFNVAPSRPRDVILRGGSLDVAPGAGAFEGDIVLTGESQASVGGGGVYNGTIQYSPENNQSHTLSGGAYNGAIRGDGRMRLAGNVTLNAANDLRGLTTVVEGVIIANHAQALDTPNTRVESGDLVYNTAVDGQPVMAISVGAGSTGGRVILNTPQTLSDPWVVSAGELVLGAAIDADELVLLGTGAIATLRTTEGGSLGVTGELRSDYSSRIFATLVGDGVVRARGYQTVINGDLSAFTGDFAAEQGELGISSAGTLNRQTDIHVGKYATLRINADEVVVRSDIYLEGGRFKGPYEYDLLAGSYADDQEFAGNLYVDQRGARTGGTMTLTGDIIGPALTHSNGGLRIASGVRGLTDLLRANGGVTVDQTGSIAGVRDIVIGHAGSLYLGQTPNSDRIDDAITVRTEGGQFSLISGQQFLTSERIGRLIAERGRTRIIASSDHSGTLPVGFTFGELQRQKGATVRFVEAGRQTTTTVESVYTFDGTMLGGGFILLPSSTPAAFAAIDTSGKITGLTATRSTLVGSVAADHTRMTADETLTADTTVASISNLRNVNLGGHTLHVRSGGVLGVGKLSNGNVTAGTGSGAAELIFHQGTTIEANVVDSPAGDSVSLVLAESAWLSGANTYTGGTYVSGSGESSFFDRVRILSPSAVPVGDQLHVHSARYEAGSVFTQEVNYQSIAVTGGGAFYFGSNPVRAERIDLEDGSFSGRLLGASLVTKTGSEGASIEISSDSSFTGEVHVEDGLLSVGSKVLDGAKTYVTGGRLRADATSYGEVHLQGGEFEFVFHQTDLYLDADSTLISKRGGPSHLGGALVGDSDLVIRGDVDERFQNGVYLRTPTERYTGDVRVESGALFLRGTGVVGQADVSVNGGGRLVLVGVNGSTPNWLDSNVDLNGGMLVSYHPSGYTDTPFQTNVVFGDVTVHNTSYIGSMNAGASGPGMKLAGSVRLLDSATVLGMGDYRHLMRTIESGGVFVEVAGDLEVGADTAWNILTSSLSVTGAIRPAGPEGSIDFRGAAAQLDLTSATWEAPAGRRLAVLVNGTRQSLELTGDGAGLKGSGSLVGDFALSGGASVSPGASIGTLTVDGDLSVGPGAVFDYEIDGVLSDALNVNGILDFSGASLASWTLQLSRFGGTSPIAHEWRIASASSLVGFDSAMVTFESFDASLDLTSYSVQQRGSSLFLIRVPEPSTGILLFAAVLASAFWTRN</sequence>
<dbReference type="RefSeq" id="WP_145112598.1">
    <property type="nucleotide sequence ID" value="NZ_CP036349.1"/>
</dbReference>